<dbReference type="STRING" id="59750.AWC31_35205"/>
<dbReference type="InterPro" id="IPR011059">
    <property type="entry name" value="Metal-dep_hydrolase_composite"/>
</dbReference>
<dbReference type="InterPro" id="IPR052349">
    <property type="entry name" value="Metallo-hydrolase_Enzymes"/>
</dbReference>
<dbReference type="AlphaFoldDB" id="A0A132PVU7"/>
<organism evidence="2 3">
    <name type="scientific">Mycolicibacterium wolinskyi</name>
    <dbReference type="NCBI Taxonomy" id="59750"/>
    <lineage>
        <taxon>Bacteria</taxon>
        <taxon>Bacillati</taxon>
        <taxon>Actinomycetota</taxon>
        <taxon>Actinomycetes</taxon>
        <taxon>Mycobacteriales</taxon>
        <taxon>Mycobacteriaceae</taxon>
        <taxon>Mycolicibacterium</taxon>
    </lineage>
</organism>
<dbReference type="InterPro" id="IPR013108">
    <property type="entry name" value="Amidohydro_3"/>
</dbReference>
<dbReference type="PATRIC" id="fig|59750.3.peg.497"/>
<keyword evidence="3" id="KW-1185">Reference proteome</keyword>
<dbReference type="GO" id="GO:0016814">
    <property type="term" value="F:hydrolase activity, acting on carbon-nitrogen (but not peptide) bonds, in cyclic amidines"/>
    <property type="evidence" value="ECO:0007669"/>
    <property type="project" value="TreeGrafter"/>
</dbReference>
<dbReference type="Gene3D" id="2.30.40.10">
    <property type="entry name" value="Urease, subunit C, domain 1"/>
    <property type="match status" value="1"/>
</dbReference>
<comment type="caution">
    <text evidence="2">The sequence shown here is derived from an EMBL/GenBank/DDBJ whole genome shotgun (WGS) entry which is preliminary data.</text>
</comment>
<reference evidence="2 3" key="1">
    <citation type="submission" date="2015-07" db="EMBL/GenBank/DDBJ databases">
        <title>A draft genome sequence of Mycobacterium wolinskyi.</title>
        <authorList>
            <person name="de Man T.J."/>
            <person name="Perry K.A."/>
            <person name="Coulliette A.D."/>
            <person name="Jensen B."/>
            <person name="Toney N.C."/>
            <person name="Limbago B.M."/>
            <person name="Noble-Wang J."/>
        </authorList>
    </citation>
    <scope>NUCLEOTIDE SEQUENCE [LARGE SCALE GENOMIC DNA]</scope>
    <source>
        <strain evidence="2 3">CDC_01</strain>
    </source>
</reference>
<gene>
    <name evidence="2" type="ORF">AFM11_02425</name>
</gene>
<proteinExistence type="predicted"/>
<dbReference type="EMBL" id="LGTW01000001">
    <property type="protein sequence ID" value="KWX26287.1"/>
    <property type="molecule type" value="Genomic_DNA"/>
</dbReference>
<dbReference type="Proteomes" id="UP000070612">
    <property type="component" value="Unassembled WGS sequence"/>
</dbReference>
<dbReference type="PANTHER" id="PTHR32027:SF9">
    <property type="entry name" value="BLL3847 PROTEIN"/>
    <property type="match status" value="1"/>
</dbReference>
<sequence>MIAHGRAVPTLHNATLPDGRVVDVHLDGGRVRDVVPAAGLPPVGDGLDLAGHLLLTAPAEPHAHLDKALSFDEIRPPMGNLDAAIAAWENHTPTLTVEGIAERARRAAMLLLGNGTTAVRTHVNLLRGDDPLRGIRALVAVREELADLVDIQIVAMAPYFASDEAIHAALDLGAEFVGGHPHQTPDPSGNLRRLLAIAQARKVGVDMHTDEQLNPMMLTLEELAHSVRHWPESMPVTAGHCVSLGVVERDVLDRVIGAVKASGIGIVSLPITNLYLQGWGDPVATPRGLTALRALLDAGVRVAGGADNVRDPYNPLGRSDALETAMLMVTAGHLSVGEAYRAVSDGARDVMGLPVAGVRRGASAELMAIRASSLEEAVAAAPHDRVVLRRGRLVSVSRTSRSVAVPTRSERPEQAAVPMSS</sequence>
<name>A0A132PVU7_9MYCO</name>
<dbReference type="SUPFAM" id="SSF51556">
    <property type="entry name" value="Metallo-dependent hydrolases"/>
    <property type="match status" value="1"/>
</dbReference>
<protein>
    <submittedName>
        <fullName evidence="2">Cytosine deaminase</fullName>
    </submittedName>
</protein>
<evidence type="ECO:0000313" key="2">
    <source>
        <dbReference type="EMBL" id="KWX26287.1"/>
    </source>
</evidence>
<evidence type="ECO:0000259" key="1">
    <source>
        <dbReference type="Pfam" id="PF07969"/>
    </source>
</evidence>
<dbReference type="Pfam" id="PF07969">
    <property type="entry name" value="Amidohydro_3"/>
    <property type="match status" value="1"/>
</dbReference>
<dbReference type="PANTHER" id="PTHR32027">
    <property type="entry name" value="CYTOSINE DEAMINASE"/>
    <property type="match status" value="1"/>
</dbReference>
<accession>A0A132PVU7</accession>
<feature type="domain" description="Amidohydrolase 3" evidence="1">
    <location>
        <begin position="139"/>
        <end position="388"/>
    </location>
</feature>
<evidence type="ECO:0000313" key="3">
    <source>
        <dbReference type="Proteomes" id="UP000070612"/>
    </source>
</evidence>
<dbReference type="InterPro" id="IPR032466">
    <property type="entry name" value="Metal_Hydrolase"/>
</dbReference>
<dbReference type="Gene3D" id="3.20.20.140">
    <property type="entry name" value="Metal-dependent hydrolases"/>
    <property type="match status" value="1"/>
</dbReference>